<dbReference type="GO" id="GO:0008168">
    <property type="term" value="F:methyltransferase activity"/>
    <property type="evidence" value="ECO:0007669"/>
    <property type="project" value="UniProtKB-KW"/>
</dbReference>
<comment type="caution">
    <text evidence="1">The sequence shown here is derived from an EMBL/GenBank/DDBJ whole genome shotgun (WGS) entry which is preliminary data.</text>
</comment>
<dbReference type="PANTHER" id="PTHR40036:SF1">
    <property type="entry name" value="MACROCIN O-METHYLTRANSFERASE"/>
    <property type="match status" value="1"/>
</dbReference>
<sequence length="244" mass="28697">MKFFILKLNAILKGFTILFRPHVLFGFLQKPLLFLSNTLALSKWAATQHSKIPFNDFFTLTRNYNKRLQLFEYIASSKSLTDVNLCYIELGVFEGHSFKWWASHLKNADTRLFGFDTFEGLPEQWGMYYDKGEMHAVIPELNDSRVAFYKGLFQETLPVFIEQHKSELSKQKIIHFDADLFSSTLYSMAMLYPYLRKGDILLFDEFNVPNHEFFAFKMIQDSFYLKTQLIGAVNNYYQVAFEII</sequence>
<dbReference type="SUPFAM" id="SSF53335">
    <property type="entry name" value="S-adenosyl-L-methionine-dependent methyltransferases"/>
    <property type="match status" value="1"/>
</dbReference>
<dbReference type="AlphaFoldDB" id="A0A9D7SBR3"/>
<proteinExistence type="predicted"/>
<name>A0A9D7SBR3_9BACT</name>
<dbReference type="Gene3D" id="3.40.50.150">
    <property type="entry name" value="Vaccinia Virus protein VP39"/>
    <property type="match status" value="1"/>
</dbReference>
<evidence type="ECO:0000313" key="1">
    <source>
        <dbReference type="EMBL" id="MBK9719071.1"/>
    </source>
</evidence>
<dbReference type="GO" id="GO:0032259">
    <property type="term" value="P:methylation"/>
    <property type="evidence" value="ECO:0007669"/>
    <property type="project" value="UniProtKB-KW"/>
</dbReference>
<dbReference type="EMBL" id="JADKFW010000015">
    <property type="protein sequence ID" value="MBK9719071.1"/>
    <property type="molecule type" value="Genomic_DNA"/>
</dbReference>
<keyword evidence="1" id="KW-0489">Methyltransferase</keyword>
<evidence type="ECO:0000313" key="2">
    <source>
        <dbReference type="Proteomes" id="UP000808349"/>
    </source>
</evidence>
<dbReference type="Pfam" id="PF05711">
    <property type="entry name" value="TylF"/>
    <property type="match status" value="1"/>
</dbReference>
<accession>A0A9D7SBR3</accession>
<dbReference type="PANTHER" id="PTHR40036">
    <property type="entry name" value="MACROCIN O-METHYLTRANSFERASE"/>
    <property type="match status" value="1"/>
</dbReference>
<reference evidence="1 2" key="1">
    <citation type="submission" date="2020-10" db="EMBL/GenBank/DDBJ databases">
        <title>Connecting structure to function with the recovery of over 1000 high-quality activated sludge metagenome-assembled genomes encoding full-length rRNA genes using long-read sequencing.</title>
        <authorList>
            <person name="Singleton C.M."/>
            <person name="Petriglieri F."/>
            <person name="Kristensen J.M."/>
            <person name="Kirkegaard R.H."/>
            <person name="Michaelsen T.Y."/>
            <person name="Andersen M.H."/>
            <person name="Karst S.M."/>
            <person name="Dueholm M.S."/>
            <person name="Nielsen P.H."/>
            <person name="Albertsen M."/>
        </authorList>
    </citation>
    <scope>NUCLEOTIDE SEQUENCE [LARGE SCALE GENOMIC DNA]</scope>
    <source>
        <strain evidence="1">Ribe_18-Q3-R11-54_BAT3C.373</strain>
    </source>
</reference>
<organism evidence="1 2">
    <name type="scientific">Candidatus Defluviibacterium haderslevense</name>
    <dbReference type="NCBI Taxonomy" id="2981993"/>
    <lineage>
        <taxon>Bacteria</taxon>
        <taxon>Pseudomonadati</taxon>
        <taxon>Bacteroidota</taxon>
        <taxon>Saprospiria</taxon>
        <taxon>Saprospirales</taxon>
        <taxon>Saprospiraceae</taxon>
        <taxon>Candidatus Defluviibacterium</taxon>
    </lineage>
</organism>
<dbReference type="Proteomes" id="UP000808349">
    <property type="component" value="Unassembled WGS sequence"/>
</dbReference>
<protein>
    <submittedName>
        <fullName evidence="1">Class I SAM-dependent methyltransferase</fullName>
    </submittedName>
</protein>
<dbReference type="InterPro" id="IPR008884">
    <property type="entry name" value="TylF_MeTrfase"/>
</dbReference>
<gene>
    <name evidence="1" type="ORF">IPO85_16455</name>
</gene>
<keyword evidence="1" id="KW-0808">Transferase</keyword>
<dbReference type="InterPro" id="IPR029063">
    <property type="entry name" value="SAM-dependent_MTases_sf"/>
</dbReference>